<dbReference type="Gene3D" id="3.40.630.30">
    <property type="match status" value="1"/>
</dbReference>
<keyword evidence="2" id="KW-1185">Reference proteome</keyword>
<proteinExistence type="predicted"/>
<dbReference type="EMBL" id="JBHMQV010000009">
    <property type="protein sequence ID" value="MFC0844668.1"/>
    <property type="molecule type" value="Genomic_DNA"/>
</dbReference>
<accession>A0ABV6TFU3</accession>
<name>A0ABV6TFU3_9ACTN</name>
<sequence>MYVIRPAVPADADGITRVIDHRCTHHLVRHDELVRNDGDLIRRLLTHPGESRDRVWVFTDETAARDRLTISDEAPLVACLTLTERLPHWSLWTREECAEPSLSIDSLYTDPAPEQRRTGWMMHCWVVDHVARTYRQAEWVRCVVAHPRVMRYMRDQWGWEYVRSGPGADGSAAHLLQHRPEAKPGLAALITTGQPTSAL</sequence>
<organism evidence="1 2">
    <name type="scientific">Streptomyces noboritoensis</name>
    <dbReference type="NCBI Taxonomy" id="67337"/>
    <lineage>
        <taxon>Bacteria</taxon>
        <taxon>Bacillati</taxon>
        <taxon>Actinomycetota</taxon>
        <taxon>Actinomycetes</taxon>
        <taxon>Kitasatosporales</taxon>
        <taxon>Streptomycetaceae</taxon>
        <taxon>Streptomyces</taxon>
    </lineage>
</organism>
<gene>
    <name evidence="1" type="ORF">ACFH04_13260</name>
</gene>
<evidence type="ECO:0000313" key="2">
    <source>
        <dbReference type="Proteomes" id="UP001589887"/>
    </source>
</evidence>
<comment type="caution">
    <text evidence="1">The sequence shown here is derived from an EMBL/GenBank/DDBJ whole genome shotgun (WGS) entry which is preliminary data.</text>
</comment>
<dbReference type="Proteomes" id="UP001589887">
    <property type="component" value="Unassembled WGS sequence"/>
</dbReference>
<protein>
    <recommendedName>
        <fullName evidence="3">N-acetyltransferase domain-containing protein</fullName>
    </recommendedName>
</protein>
<evidence type="ECO:0000313" key="1">
    <source>
        <dbReference type="EMBL" id="MFC0844668.1"/>
    </source>
</evidence>
<evidence type="ECO:0008006" key="3">
    <source>
        <dbReference type="Google" id="ProtNLM"/>
    </source>
</evidence>
<reference evidence="1 2" key="1">
    <citation type="submission" date="2024-09" db="EMBL/GenBank/DDBJ databases">
        <authorList>
            <person name="Sun Q."/>
            <person name="Mori K."/>
        </authorList>
    </citation>
    <scope>NUCLEOTIDE SEQUENCE [LARGE SCALE GENOMIC DNA]</scope>
    <source>
        <strain evidence="1 2">JCM 4557</strain>
    </source>
</reference>
<dbReference type="RefSeq" id="WP_394319060.1">
    <property type="nucleotide sequence ID" value="NZ_JBHMQV010000009.1"/>
</dbReference>